<evidence type="ECO:0000256" key="2">
    <source>
        <dbReference type="ARBA" id="ARBA00022729"/>
    </source>
</evidence>
<dbReference type="PRINTS" id="PR01021">
    <property type="entry name" value="OMPADOMAIN"/>
</dbReference>
<evidence type="ECO:0000256" key="8">
    <source>
        <dbReference type="HAMAP-Rule" id="MF_02204"/>
    </source>
</evidence>
<feature type="signal peptide" evidence="10">
    <location>
        <begin position="1"/>
        <end position="25"/>
    </location>
</feature>
<keyword evidence="2 8" id="KW-0732">Signal</keyword>
<comment type="subcellular location">
    <subcellularLocation>
        <location evidence="8">Cell outer membrane</location>
        <topology evidence="8">Lipid-anchor</topology>
    </subcellularLocation>
</comment>
<dbReference type="PRINTS" id="PR01023">
    <property type="entry name" value="NAFLGMOTY"/>
</dbReference>
<dbReference type="HAMAP" id="MF_02204">
    <property type="entry name" value="Pal"/>
    <property type="match status" value="1"/>
</dbReference>
<dbReference type="RefSeq" id="WP_190261322.1">
    <property type="nucleotide sequence ID" value="NZ_CP053923.1"/>
</dbReference>
<feature type="chain" id="PRO_5028904663" description="Peptidoglycan-associated lipoprotein" evidence="10">
    <location>
        <begin position="26"/>
        <end position="198"/>
    </location>
</feature>
<dbReference type="Pfam" id="PF00691">
    <property type="entry name" value="OmpA"/>
    <property type="match status" value="1"/>
</dbReference>
<reference evidence="12 13" key="1">
    <citation type="submission" date="2020-05" db="EMBL/GenBank/DDBJ databases">
        <title>Complete closed genome sequence of Defluviicoccus vanus.</title>
        <authorList>
            <person name="Bessarab I."/>
            <person name="Arumugam K."/>
            <person name="Maszenan A.M."/>
            <person name="Seviour R.J."/>
            <person name="Williams R.B."/>
        </authorList>
    </citation>
    <scope>NUCLEOTIDE SEQUENCE [LARGE SCALE GENOMIC DNA]</scope>
    <source>
        <strain evidence="12 13">Ben 114</strain>
    </source>
</reference>
<dbReference type="InterPro" id="IPR050330">
    <property type="entry name" value="Bact_OuterMem_StrucFunc"/>
</dbReference>
<keyword evidence="1 8" id="KW-0132">Cell division</keyword>
<keyword evidence="13" id="KW-1185">Reference proteome</keyword>
<dbReference type="PROSITE" id="PS51123">
    <property type="entry name" value="OMPA_2"/>
    <property type="match status" value="1"/>
</dbReference>
<evidence type="ECO:0000256" key="10">
    <source>
        <dbReference type="SAM" id="SignalP"/>
    </source>
</evidence>
<evidence type="ECO:0000256" key="6">
    <source>
        <dbReference type="ARBA" id="ARBA00023288"/>
    </source>
</evidence>
<evidence type="ECO:0000259" key="11">
    <source>
        <dbReference type="PROSITE" id="PS51123"/>
    </source>
</evidence>
<dbReference type="PANTHER" id="PTHR30329">
    <property type="entry name" value="STATOR ELEMENT OF FLAGELLAR MOTOR COMPLEX"/>
    <property type="match status" value="1"/>
</dbReference>
<keyword evidence="3 8" id="KW-0472">Membrane</keyword>
<organism evidence="12 13">
    <name type="scientific">Defluviicoccus vanus</name>
    <dbReference type="NCBI Taxonomy" id="111831"/>
    <lineage>
        <taxon>Bacteria</taxon>
        <taxon>Pseudomonadati</taxon>
        <taxon>Pseudomonadota</taxon>
        <taxon>Alphaproteobacteria</taxon>
        <taxon>Rhodospirillales</taxon>
        <taxon>Rhodospirillaceae</taxon>
        <taxon>Defluviicoccus</taxon>
    </lineage>
</organism>
<dbReference type="CDD" id="cd07185">
    <property type="entry name" value="OmpA_C-like"/>
    <property type="match status" value="1"/>
</dbReference>
<dbReference type="PROSITE" id="PS51257">
    <property type="entry name" value="PROKAR_LIPOPROTEIN"/>
    <property type="match status" value="1"/>
</dbReference>
<sequence length="198" mass="20057">MLRPVLAAVAVILLLVGCESTPDTPQPTTTTSSSVGSGSTGTGADGGVSRYGSSMGSGAGVGGVQQQGIGGGRGPAQVAQELVGVGDTVYFGFDSYALDSSAQATLDQQAAILLRNTGVSVVVEGHTDERGTREYNLALGERRATSVKDYLVAYGVSPTRIRVVSYGKERPIAFGDSDAAQAKNRRAVTVVSGGSPSS</sequence>
<dbReference type="InterPro" id="IPR006690">
    <property type="entry name" value="OMPA-like_CS"/>
</dbReference>
<dbReference type="NCBIfam" id="TIGR02802">
    <property type="entry name" value="Pal_lipo"/>
    <property type="match status" value="1"/>
</dbReference>
<dbReference type="InterPro" id="IPR014169">
    <property type="entry name" value="Pal_lipo_C"/>
</dbReference>
<feature type="domain" description="OmpA-like" evidence="11">
    <location>
        <begin position="78"/>
        <end position="195"/>
    </location>
</feature>
<dbReference type="SUPFAM" id="SSF103088">
    <property type="entry name" value="OmpA-like"/>
    <property type="match status" value="1"/>
</dbReference>
<evidence type="ECO:0000256" key="1">
    <source>
        <dbReference type="ARBA" id="ARBA00022618"/>
    </source>
</evidence>
<dbReference type="InterPro" id="IPR006665">
    <property type="entry name" value="OmpA-like"/>
</dbReference>
<dbReference type="GO" id="GO:0051301">
    <property type="term" value="P:cell division"/>
    <property type="evidence" value="ECO:0007669"/>
    <property type="project" value="UniProtKB-UniRule"/>
</dbReference>
<comment type="function">
    <text evidence="8">Part of the Tol-Pal system, which plays a role in outer membrane invagination during cell division and is important for maintaining outer membrane integrity.</text>
</comment>
<dbReference type="Gene3D" id="3.30.1330.60">
    <property type="entry name" value="OmpA-like domain"/>
    <property type="match status" value="1"/>
</dbReference>
<evidence type="ECO:0000313" key="13">
    <source>
        <dbReference type="Proteomes" id="UP000516369"/>
    </source>
</evidence>
<feature type="compositionally biased region" description="Low complexity" evidence="9">
    <location>
        <begin position="28"/>
        <end position="37"/>
    </location>
</feature>
<dbReference type="KEGG" id="dvn:HQ394_18000"/>
<dbReference type="GO" id="GO:0009279">
    <property type="term" value="C:cell outer membrane"/>
    <property type="evidence" value="ECO:0007669"/>
    <property type="project" value="UniProtKB-SubCell"/>
</dbReference>
<dbReference type="AlphaFoldDB" id="A0A7H1N575"/>
<evidence type="ECO:0000256" key="3">
    <source>
        <dbReference type="ARBA" id="ARBA00023136"/>
    </source>
</evidence>
<evidence type="ECO:0000256" key="7">
    <source>
        <dbReference type="ARBA" id="ARBA00023306"/>
    </source>
</evidence>
<keyword evidence="5 8" id="KW-0998">Cell outer membrane</keyword>
<keyword evidence="4 8" id="KW-0564">Palmitate</keyword>
<accession>A0A7H1N575</accession>
<dbReference type="PROSITE" id="PS01068">
    <property type="entry name" value="OMPA_1"/>
    <property type="match status" value="1"/>
</dbReference>
<dbReference type="InterPro" id="IPR006664">
    <property type="entry name" value="OMP_bac"/>
</dbReference>
<proteinExistence type="inferred from homology"/>
<protein>
    <recommendedName>
        <fullName evidence="8">Peptidoglycan-associated lipoprotein</fullName>
        <shortName evidence="8">PAL</shortName>
    </recommendedName>
</protein>
<keyword evidence="6 8" id="KW-0449">Lipoprotein</keyword>
<dbReference type="InterPro" id="IPR036737">
    <property type="entry name" value="OmpA-like_sf"/>
</dbReference>
<evidence type="ECO:0000256" key="5">
    <source>
        <dbReference type="ARBA" id="ARBA00023237"/>
    </source>
</evidence>
<evidence type="ECO:0000256" key="4">
    <source>
        <dbReference type="ARBA" id="ARBA00023139"/>
    </source>
</evidence>
<evidence type="ECO:0000256" key="9">
    <source>
        <dbReference type="SAM" id="MobiDB-lite"/>
    </source>
</evidence>
<dbReference type="EMBL" id="CP053923">
    <property type="protein sequence ID" value="QNT70861.1"/>
    <property type="molecule type" value="Genomic_DNA"/>
</dbReference>
<gene>
    <name evidence="8 12" type="primary">pal</name>
    <name evidence="12" type="ORF">HQ394_18000</name>
</gene>
<name>A0A7H1N575_9PROT</name>
<dbReference type="InterPro" id="IPR039001">
    <property type="entry name" value="Pal"/>
</dbReference>
<feature type="region of interest" description="Disordered" evidence="9">
    <location>
        <begin position="21"/>
        <end position="52"/>
    </location>
</feature>
<dbReference type="Proteomes" id="UP000516369">
    <property type="component" value="Chromosome"/>
</dbReference>
<comment type="similarity">
    <text evidence="8">Belongs to the Pal lipoprotein family.</text>
</comment>
<evidence type="ECO:0000313" key="12">
    <source>
        <dbReference type="EMBL" id="QNT70861.1"/>
    </source>
</evidence>
<dbReference type="PANTHER" id="PTHR30329:SF21">
    <property type="entry name" value="LIPOPROTEIN YIAD-RELATED"/>
    <property type="match status" value="1"/>
</dbReference>
<comment type="subunit">
    <text evidence="8">The Tol-Pal system is composed of five core proteins: the inner membrane proteins TolA, TolQ and TolR, the periplasmic protein TolB and the outer membrane protein Pal. They form a network linking the inner and outer membranes and the peptidoglycan layer.</text>
</comment>
<keyword evidence="7 8" id="KW-0131">Cell cycle</keyword>